<dbReference type="EMBL" id="CADEAL010002374">
    <property type="protein sequence ID" value="CAB1439989.1"/>
    <property type="molecule type" value="Genomic_DNA"/>
</dbReference>
<name>A0A9N7YPW1_PLEPL</name>
<dbReference type="AlphaFoldDB" id="A0A9N7YPW1"/>
<gene>
    <name evidence="1" type="ORF">PLEPLA_LOCUS27755</name>
</gene>
<keyword evidence="2" id="KW-1185">Reference proteome</keyword>
<comment type="caution">
    <text evidence="1">The sequence shown here is derived from an EMBL/GenBank/DDBJ whole genome shotgun (WGS) entry which is preliminary data.</text>
</comment>
<evidence type="ECO:0000313" key="1">
    <source>
        <dbReference type="EMBL" id="CAB1439989.1"/>
    </source>
</evidence>
<protein>
    <submittedName>
        <fullName evidence="1">Uncharacterized protein</fullName>
    </submittedName>
</protein>
<organism evidence="1 2">
    <name type="scientific">Pleuronectes platessa</name>
    <name type="common">European plaice</name>
    <dbReference type="NCBI Taxonomy" id="8262"/>
    <lineage>
        <taxon>Eukaryota</taxon>
        <taxon>Metazoa</taxon>
        <taxon>Chordata</taxon>
        <taxon>Craniata</taxon>
        <taxon>Vertebrata</taxon>
        <taxon>Euteleostomi</taxon>
        <taxon>Actinopterygii</taxon>
        <taxon>Neopterygii</taxon>
        <taxon>Teleostei</taxon>
        <taxon>Neoteleostei</taxon>
        <taxon>Acanthomorphata</taxon>
        <taxon>Carangaria</taxon>
        <taxon>Pleuronectiformes</taxon>
        <taxon>Pleuronectoidei</taxon>
        <taxon>Pleuronectidae</taxon>
        <taxon>Pleuronectes</taxon>
    </lineage>
</organism>
<sequence>MTTVLIIFGPGTFRTFRTFSSVTRDEPQDPRTHVALLRDNRENQSCGFLRENQSCGFLNENQSYMFLKESQSCGFLEKKTELWIPGGEPELQSSSGRTRAVFLEENQSCVPEENQSCGFLEENQSCMFLKEN</sequence>
<dbReference type="Proteomes" id="UP001153269">
    <property type="component" value="Unassembled WGS sequence"/>
</dbReference>
<accession>A0A9N7YPW1</accession>
<proteinExistence type="predicted"/>
<evidence type="ECO:0000313" key="2">
    <source>
        <dbReference type="Proteomes" id="UP001153269"/>
    </source>
</evidence>
<reference evidence="1" key="1">
    <citation type="submission" date="2020-03" db="EMBL/GenBank/DDBJ databases">
        <authorList>
            <person name="Weist P."/>
        </authorList>
    </citation>
    <scope>NUCLEOTIDE SEQUENCE</scope>
</reference>